<organism evidence="2 3">
    <name type="scientific">Stutzerimonas tarimensis</name>
    <dbReference type="NCBI Taxonomy" id="1507735"/>
    <lineage>
        <taxon>Bacteria</taxon>
        <taxon>Pseudomonadati</taxon>
        <taxon>Pseudomonadota</taxon>
        <taxon>Gammaproteobacteria</taxon>
        <taxon>Pseudomonadales</taxon>
        <taxon>Pseudomonadaceae</taxon>
        <taxon>Stutzerimonas</taxon>
    </lineage>
</organism>
<dbReference type="RefSeq" id="WP_386364419.1">
    <property type="nucleotide sequence ID" value="NZ_JBHRXZ010000022.1"/>
</dbReference>
<sequence length="172" mass="19044">MNARTLAVALTASLFATGLAAQTVEPGLWEFTSSNMQVDGQPLPDLQEMLGAMAPEQRQMMEQMMLDSGVQLGTQGIRVCLTEEQAQADELPLYDPESDCRQEITERGADHWAFRFDCPDAKGEGEVRFSGRRAFTTRVESTLDVGSETQRGSMETHARWIQADCGDVRPVE</sequence>
<keyword evidence="1" id="KW-0732">Signal</keyword>
<dbReference type="EMBL" id="JBHRXZ010000022">
    <property type="protein sequence ID" value="MFC3608147.1"/>
    <property type="molecule type" value="Genomic_DNA"/>
</dbReference>
<evidence type="ECO:0000313" key="2">
    <source>
        <dbReference type="EMBL" id="MFC3608147.1"/>
    </source>
</evidence>
<proteinExistence type="predicted"/>
<protein>
    <submittedName>
        <fullName evidence="2">DUF3617 domain-containing protein</fullName>
    </submittedName>
</protein>
<evidence type="ECO:0000313" key="3">
    <source>
        <dbReference type="Proteomes" id="UP001595630"/>
    </source>
</evidence>
<reference evidence="3" key="1">
    <citation type="journal article" date="2019" name="Int. J. Syst. Evol. Microbiol.">
        <title>The Global Catalogue of Microorganisms (GCM) 10K type strain sequencing project: providing services to taxonomists for standard genome sequencing and annotation.</title>
        <authorList>
            <consortium name="The Broad Institute Genomics Platform"/>
            <consortium name="The Broad Institute Genome Sequencing Center for Infectious Disease"/>
            <person name="Wu L."/>
            <person name="Ma J."/>
        </authorList>
    </citation>
    <scope>NUCLEOTIDE SEQUENCE [LARGE SCALE GENOMIC DNA]</scope>
    <source>
        <strain evidence="3">KCTC 42447</strain>
    </source>
</reference>
<name>A0ABV7T6C8_9GAMM</name>
<dbReference type="Pfam" id="PF12276">
    <property type="entry name" value="DUF3617"/>
    <property type="match status" value="1"/>
</dbReference>
<dbReference type="InterPro" id="IPR022061">
    <property type="entry name" value="DUF3617"/>
</dbReference>
<gene>
    <name evidence="2" type="ORF">ACFOMF_10195</name>
</gene>
<feature type="signal peptide" evidence="1">
    <location>
        <begin position="1"/>
        <end position="20"/>
    </location>
</feature>
<evidence type="ECO:0000256" key="1">
    <source>
        <dbReference type="SAM" id="SignalP"/>
    </source>
</evidence>
<keyword evidence="3" id="KW-1185">Reference proteome</keyword>
<feature type="chain" id="PRO_5046123653" evidence="1">
    <location>
        <begin position="21"/>
        <end position="172"/>
    </location>
</feature>
<accession>A0ABV7T6C8</accession>
<dbReference type="Proteomes" id="UP001595630">
    <property type="component" value="Unassembled WGS sequence"/>
</dbReference>
<comment type="caution">
    <text evidence="2">The sequence shown here is derived from an EMBL/GenBank/DDBJ whole genome shotgun (WGS) entry which is preliminary data.</text>
</comment>